<dbReference type="RefSeq" id="WP_379976525.1">
    <property type="nucleotide sequence ID" value="NZ_JBHSFV010000001.1"/>
</dbReference>
<dbReference type="InterPro" id="IPR019619">
    <property type="entry name" value="DUF2490"/>
</dbReference>
<protein>
    <submittedName>
        <fullName evidence="2">DUF2490 domain-containing protein</fullName>
    </submittedName>
</protein>
<feature type="signal peptide" evidence="1">
    <location>
        <begin position="1"/>
        <end position="20"/>
    </location>
</feature>
<reference evidence="3" key="1">
    <citation type="journal article" date="2019" name="Int. J. Syst. Evol. Microbiol.">
        <title>The Global Catalogue of Microorganisms (GCM) 10K type strain sequencing project: providing services to taxonomists for standard genome sequencing and annotation.</title>
        <authorList>
            <consortium name="The Broad Institute Genomics Platform"/>
            <consortium name="The Broad Institute Genome Sequencing Center for Infectious Disease"/>
            <person name="Wu L."/>
            <person name="Ma J."/>
        </authorList>
    </citation>
    <scope>NUCLEOTIDE SEQUENCE [LARGE SCALE GENOMIC DNA]</scope>
    <source>
        <strain evidence="3">YJ-61-S</strain>
    </source>
</reference>
<gene>
    <name evidence="2" type="ORF">ACFO3O_00350</name>
</gene>
<evidence type="ECO:0000313" key="3">
    <source>
        <dbReference type="Proteomes" id="UP001596043"/>
    </source>
</evidence>
<evidence type="ECO:0000313" key="2">
    <source>
        <dbReference type="EMBL" id="MFC4632338.1"/>
    </source>
</evidence>
<accession>A0ABV9HR41</accession>
<dbReference type="EMBL" id="JBHSFV010000001">
    <property type="protein sequence ID" value="MFC4632338.1"/>
    <property type="molecule type" value="Genomic_DNA"/>
</dbReference>
<feature type="chain" id="PRO_5046674133" evidence="1">
    <location>
        <begin position="21"/>
        <end position="231"/>
    </location>
</feature>
<evidence type="ECO:0000256" key="1">
    <source>
        <dbReference type="SAM" id="SignalP"/>
    </source>
</evidence>
<dbReference type="Proteomes" id="UP001596043">
    <property type="component" value="Unassembled WGS sequence"/>
</dbReference>
<proteinExistence type="predicted"/>
<comment type="caution">
    <text evidence="2">The sequence shown here is derived from an EMBL/GenBank/DDBJ whole genome shotgun (WGS) entry which is preliminary data.</text>
</comment>
<name>A0ABV9HR41_9FLAO</name>
<sequence>MKKITLALLFIAITSYPLSAQNNGESNLGAWYMLFTTNQVSEKVSIHAEVQYRNYEFADNFNQLLLRTGVNYNISDNAMATFGYAYITTDPTFEEPDGEQNTTEHRIYQQFLLKNSVGKFKFSHRYRLEQRFIDNPLSGNDTQHRARYFLRVTYPLNDKWFLTAYDEIFINLQNEFFGQNRLFGAVGYNFSKNLSTQIGYLKNDFRVDTFDRFQIGFFVKTDLRKKKENVD</sequence>
<dbReference type="Pfam" id="PF10677">
    <property type="entry name" value="DUF2490"/>
    <property type="match status" value="1"/>
</dbReference>
<keyword evidence="1" id="KW-0732">Signal</keyword>
<organism evidence="2 3">
    <name type="scientific">Dokdonia ponticola</name>
    <dbReference type="NCBI Taxonomy" id="2041041"/>
    <lineage>
        <taxon>Bacteria</taxon>
        <taxon>Pseudomonadati</taxon>
        <taxon>Bacteroidota</taxon>
        <taxon>Flavobacteriia</taxon>
        <taxon>Flavobacteriales</taxon>
        <taxon>Flavobacteriaceae</taxon>
        <taxon>Dokdonia</taxon>
    </lineage>
</organism>
<keyword evidence="3" id="KW-1185">Reference proteome</keyword>